<evidence type="ECO:0000313" key="3">
    <source>
        <dbReference type="EMBL" id="KAK3891864.1"/>
    </source>
</evidence>
<dbReference type="Proteomes" id="UP001286313">
    <property type="component" value="Unassembled WGS sequence"/>
</dbReference>
<organism evidence="3 4">
    <name type="scientific">Petrolisthes cinctipes</name>
    <name type="common">Flat porcelain crab</name>
    <dbReference type="NCBI Taxonomy" id="88211"/>
    <lineage>
        <taxon>Eukaryota</taxon>
        <taxon>Metazoa</taxon>
        <taxon>Ecdysozoa</taxon>
        <taxon>Arthropoda</taxon>
        <taxon>Crustacea</taxon>
        <taxon>Multicrustacea</taxon>
        <taxon>Malacostraca</taxon>
        <taxon>Eumalacostraca</taxon>
        <taxon>Eucarida</taxon>
        <taxon>Decapoda</taxon>
        <taxon>Pleocyemata</taxon>
        <taxon>Anomura</taxon>
        <taxon>Galatheoidea</taxon>
        <taxon>Porcellanidae</taxon>
        <taxon>Petrolisthes</taxon>
    </lineage>
</organism>
<feature type="compositionally biased region" description="Basic and acidic residues" evidence="2">
    <location>
        <begin position="819"/>
        <end position="829"/>
    </location>
</feature>
<sequence>MSLWYWLVSTPKAVNVVSHILECSVHEEKWDVVNRVDPVTGDNIITDPHLIIPTATLRKLLWFKEGFDRANKKKRTYLNKIIDLRANSEREDERSILLGQVKELIREKCGRLCDYEAEQIDFPSANLEDEDGFTPLHHSLQKGDVEMAQILVEHLGADPFTPPPGLTSNYHLNLEDRVIQFLTKMGDLYAIKSNCTEMSEEERTLDRCPSCQEELGCPTGLYRLVRCCKKLVHITCLWRYGAVTLAPNCLCCNLPNDDIRVLGKLPMAAHGAEDYQYEEERDELPDSVYAPVEDYYLTSREGRDLYGAPDEEYYLSLSERRESMESDDEPLDVDYTPVEEEYYLSSSERREGELDSDDEPPDMNYTPNYVEIEVPSGFAAATEGDAISVPGTNKRKKPASAVPTRGRAKKIKGVKCYLEDQRDKPIVLSLEREYYEEEETEQMLISERSDFDYCQTDNVIKKSESSNKRILFPVNATTVRENMEDAFKYLYVSDRELACRQAITEVARPWLKDNCTTMTGYAYSSLFDVGVVSHLDRCKFEDLFRWDESTGKFSAIGQRFNSSVKHVTAFELFILNSTEKCILPHTGAQELRESVAKGLVESDGCWRTENVIERSAGLDKMASSSSVNPQRAVIDSLSKSMNKGVTFFVSNVQFVREYIKRLRGMRNTHPIDMDHLNEMERAFSIFNDKENISAKEAEKVLHCHLDHLVQWGIYPSYAVTRYLFFNVFNNRSSMSHRYPAFPIRMYDEISMAARHMDLDRPKEWSKFFLMNKDDMADRIYMFGLQRNGYLRKSAYVPFFEHCSQEPQDYPPRRRRRHYDHQEGTRPPET</sequence>
<keyword evidence="1" id="KW-0040">ANK repeat</keyword>
<name>A0AAE1L0G3_PETCI</name>
<dbReference type="EMBL" id="JAWQEG010000300">
    <property type="protein sequence ID" value="KAK3891864.1"/>
    <property type="molecule type" value="Genomic_DNA"/>
</dbReference>
<dbReference type="SMART" id="SM00248">
    <property type="entry name" value="ANK"/>
    <property type="match status" value="1"/>
</dbReference>
<evidence type="ECO:0000256" key="1">
    <source>
        <dbReference type="PROSITE-ProRule" id="PRU00023"/>
    </source>
</evidence>
<dbReference type="AlphaFoldDB" id="A0AAE1L0G3"/>
<protein>
    <submittedName>
        <fullName evidence="3">Uncharacterized protein</fullName>
    </submittedName>
</protein>
<dbReference type="InterPro" id="IPR002110">
    <property type="entry name" value="Ankyrin_rpt"/>
</dbReference>
<feature type="region of interest" description="Disordered" evidence="2">
    <location>
        <begin position="806"/>
        <end position="829"/>
    </location>
</feature>
<dbReference type="SUPFAM" id="SSF48403">
    <property type="entry name" value="Ankyrin repeat"/>
    <property type="match status" value="1"/>
</dbReference>
<evidence type="ECO:0000256" key="2">
    <source>
        <dbReference type="SAM" id="MobiDB-lite"/>
    </source>
</evidence>
<reference evidence="3" key="1">
    <citation type="submission" date="2023-10" db="EMBL/GenBank/DDBJ databases">
        <title>Genome assemblies of two species of porcelain crab, Petrolisthes cinctipes and Petrolisthes manimaculis (Anomura: Porcellanidae).</title>
        <authorList>
            <person name="Angst P."/>
        </authorList>
    </citation>
    <scope>NUCLEOTIDE SEQUENCE</scope>
    <source>
        <strain evidence="3">PB745_01</strain>
        <tissue evidence="3">Gill</tissue>
    </source>
</reference>
<dbReference type="InterPro" id="IPR036770">
    <property type="entry name" value="Ankyrin_rpt-contain_sf"/>
</dbReference>
<evidence type="ECO:0000313" key="4">
    <source>
        <dbReference type="Proteomes" id="UP001286313"/>
    </source>
</evidence>
<dbReference type="PROSITE" id="PS50297">
    <property type="entry name" value="ANK_REP_REGION"/>
    <property type="match status" value="1"/>
</dbReference>
<feature type="region of interest" description="Disordered" evidence="2">
    <location>
        <begin position="342"/>
        <end position="363"/>
    </location>
</feature>
<accession>A0AAE1L0G3</accession>
<keyword evidence="4" id="KW-1185">Reference proteome</keyword>
<proteinExistence type="predicted"/>
<comment type="caution">
    <text evidence="3">The sequence shown here is derived from an EMBL/GenBank/DDBJ whole genome shotgun (WGS) entry which is preliminary data.</text>
</comment>
<dbReference type="Gene3D" id="1.25.40.20">
    <property type="entry name" value="Ankyrin repeat-containing domain"/>
    <property type="match status" value="1"/>
</dbReference>
<feature type="repeat" description="ANK" evidence="1">
    <location>
        <begin position="131"/>
        <end position="154"/>
    </location>
</feature>
<dbReference type="Pfam" id="PF00023">
    <property type="entry name" value="Ank"/>
    <property type="match status" value="1"/>
</dbReference>
<gene>
    <name evidence="3" type="ORF">Pcinc_004262</name>
</gene>
<dbReference type="PROSITE" id="PS50088">
    <property type="entry name" value="ANK_REPEAT"/>
    <property type="match status" value="1"/>
</dbReference>